<dbReference type="EMBL" id="KB201931">
    <property type="protein sequence ID" value="ESO93335.1"/>
    <property type="molecule type" value="Genomic_DNA"/>
</dbReference>
<dbReference type="InterPro" id="IPR018957">
    <property type="entry name" value="Znf_C3HC4_RING-type"/>
</dbReference>
<evidence type="ECO:0008006" key="10">
    <source>
        <dbReference type="Google" id="ProtNLM"/>
    </source>
</evidence>
<dbReference type="SUPFAM" id="SSF47769">
    <property type="entry name" value="SAM/Pointed domain"/>
    <property type="match status" value="1"/>
</dbReference>
<feature type="domain" description="RING-type" evidence="6">
    <location>
        <begin position="26"/>
        <end position="66"/>
    </location>
</feature>
<evidence type="ECO:0000256" key="5">
    <source>
        <dbReference type="SAM" id="Phobius"/>
    </source>
</evidence>
<keyword evidence="3" id="KW-0862">Zinc</keyword>
<evidence type="ECO:0000259" key="7">
    <source>
        <dbReference type="PROSITE" id="PS50105"/>
    </source>
</evidence>
<dbReference type="PROSITE" id="PS50105">
    <property type="entry name" value="SAM_DOMAIN"/>
    <property type="match status" value="1"/>
</dbReference>
<evidence type="ECO:0000256" key="4">
    <source>
        <dbReference type="PROSITE-ProRule" id="PRU00175"/>
    </source>
</evidence>
<dbReference type="Gene3D" id="3.30.40.10">
    <property type="entry name" value="Zinc/RING finger domain, C3HC4 (zinc finger)"/>
    <property type="match status" value="1"/>
</dbReference>
<evidence type="ECO:0000256" key="1">
    <source>
        <dbReference type="ARBA" id="ARBA00022723"/>
    </source>
</evidence>
<dbReference type="InterPro" id="IPR001841">
    <property type="entry name" value="Znf_RING"/>
</dbReference>
<dbReference type="GO" id="GO:0008270">
    <property type="term" value="F:zinc ion binding"/>
    <property type="evidence" value="ECO:0007669"/>
    <property type="project" value="UniProtKB-KW"/>
</dbReference>
<dbReference type="KEGG" id="lgi:LOTGIDRAFT_216166"/>
<evidence type="ECO:0000259" key="6">
    <source>
        <dbReference type="PROSITE" id="PS50089"/>
    </source>
</evidence>
<evidence type="ECO:0000256" key="2">
    <source>
        <dbReference type="ARBA" id="ARBA00022771"/>
    </source>
</evidence>
<dbReference type="GeneID" id="20246622"/>
<gene>
    <name evidence="8" type="ORF">LOTGIDRAFT_216166</name>
</gene>
<keyword evidence="5" id="KW-0472">Membrane</keyword>
<dbReference type="CDD" id="cd16497">
    <property type="entry name" value="RING-HC_BAR"/>
    <property type="match status" value="1"/>
</dbReference>
<keyword evidence="2 4" id="KW-0863">Zinc-finger</keyword>
<feature type="transmembrane region" description="Helical" evidence="5">
    <location>
        <begin position="370"/>
        <end position="395"/>
    </location>
</feature>
<dbReference type="STRING" id="225164.V4AE10"/>
<dbReference type="AlphaFoldDB" id="V4AE10"/>
<dbReference type="PANTHER" id="PTHR15898:SF13">
    <property type="entry name" value="BIFUNCTIONAL APOPTOSIS REGULATOR"/>
    <property type="match status" value="1"/>
</dbReference>
<dbReference type="OMA" id="GNDQMPT"/>
<dbReference type="OrthoDB" id="6105938at2759"/>
<dbReference type="SMART" id="SM00184">
    <property type="entry name" value="RING"/>
    <property type="match status" value="1"/>
</dbReference>
<keyword evidence="5" id="KW-0812">Transmembrane</keyword>
<evidence type="ECO:0000313" key="8">
    <source>
        <dbReference type="EMBL" id="ESO93335.1"/>
    </source>
</evidence>
<keyword evidence="5" id="KW-1133">Transmembrane helix</keyword>
<dbReference type="SUPFAM" id="SSF57850">
    <property type="entry name" value="RING/U-box"/>
    <property type="match status" value="1"/>
</dbReference>
<dbReference type="CTD" id="20246622"/>
<dbReference type="GO" id="GO:0061630">
    <property type="term" value="F:ubiquitin protein ligase activity"/>
    <property type="evidence" value="ECO:0007669"/>
    <property type="project" value="TreeGrafter"/>
</dbReference>
<dbReference type="GO" id="GO:0043161">
    <property type="term" value="P:proteasome-mediated ubiquitin-dependent protein catabolic process"/>
    <property type="evidence" value="ECO:0007669"/>
    <property type="project" value="TreeGrafter"/>
</dbReference>
<dbReference type="InterPro" id="IPR013761">
    <property type="entry name" value="SAM/pointed_sf"/>
</dbReference>
<feature type="transmembrane region" description="Helical" evidence="5">
    <location>
        <begin position="126"/>
        <end position="148"/>
    </location>
</feature>
<dbReference type="InterPro" id="IPR013083">
    <property type="entry name" value="Znf_RING/FYVE/PHD"/>
</dbReference>
<organism evidence="8 9">
    <name type="scientific">Lottia gigantea</name>
    <name type="common">Giant owl limpet</name>
    <dbReference type="NCBI Taxonomy" id="225164"/>
    <lineage>
        <taxon>Eukaryota</taxon>
        <taxon>Metazoa</taxon>
        <taxon>Spiralia</taxon>
        <taxon>Lophotrochozoa</taxon>
        <taxon>Mollusca</taxon>
        <taxon>Gastropoda</taxon>
        <taxon>Patellogastropoda</taxon>
        <taxon>Lottioidea</taxon>
        <taxon>Lottiidae</taxon>
        <taxon>Lottia</taxon>
    </lineage>
</organism>
<dbReference type="PROSITE" id="PS50089">
    <property type="entry name" value="ZF_RING_2"/>
    <property type="match status" value="1"/>
</dbReference>
<accession>V4AE10</accession>
<reference evidence="8 9" key="1">
    <citation type="journal article" date="2013" name="Nature">
        <title>Insights into bilaterian evolution from three spiralian genomes.</title>
        <authorList>
            <person name="Simakov O."/>
            <person name="Marletaz F."/>
            <person name="Cho S.J."/>
            <person name="Edsinger-Gonzales E."/>
            <person name="Havlak P."/>
            <person name="Hellsten U."/>
            <person name="Kuo D.H."/>
            <person name="Larsson T."/>
            <person name="Lv J."/>
            <person name="Arendt D."/>
            <person name="Savage R."/>
            <person name="Osoegawa K."/>
            <person name="de Jong P."/>
            <person name="Grimwood J."/>
            <person name="Chapman J.A."/>
            <person name="Shapiro H."/>
            <person name="Aerts A."/>
            <person name="Otillar R.P."/>
            <person name="Terry A.Y."/>
            <person name="Boore J.L."/>
            <person name="Grigoriev I.V."/>
            <person name="Lindberg D.R."/>
            <person name="Seaver E.C."/>
            <person name="Weisblat D.A."/>
            <person name="Putnam N.H."/>
            <person name="Rokhsar D.S."/>
        </authorList>
    </citation>
    <scope>NUCLEOTIDE SEQUENCE [LARGE SCALE GENOMIC DNA]</scope>
</reference>
<dbReference type="InterPro" id="IPR017907">
    <property type="entry name" value="Znf_RING_CS"/>
</dbReference>
<sequence>MEMKREAEDKFSSDHDVDENREDFLCSCCFNLMTQPTSLMCGHNFCRGCLARWFLTSRKRECPTCRQKWQGHPKVNITLRNMMYRLFKEEVKQLDIDLENDEETKSKLDDFDKKLQSKETESDPRAFCSGILLTLIAILVIYLAWYWRKSDQDLLIKKPLWSWKPQDVSTWLTELTWAELYSQYVLQEKIDGTMLMGFDEESLKKKLHIDNNVHLKALLYAIQGMTETGVKFPTNLWEYKALYPGRSLFLLYGLKDFPRTTILYLYLFNYEEVFLPFVHYTTPSNESHYVIAEVKPATWQLITFIMYTILLPYWLVGKFSWLYSDVHRWTSLFVMFSCFLLSFIEVSLFRSLLFNNENRIRSHVKMVISMGIFVILWPVVPRLICDFFFYAALYFSSVQLCVQIKNNIVNNNL</sequence>
<dbReference type="Proteomes" id="UP000030746">
    <property type="component" value="Unassembled WGS sequence"/>
</dbReference>
<evidence type="ECO:0000313" key="9">
    <source>
        <dbReference type="Proteomes" id="UP000030746"/>
    </source>
</evidence>
<dbReference type="InterPro" id="IPR001660">
    <property type="entry name" value="SAM"/>
</dbReference>
<protein>
    <recommendedName>
        <fullName evidence="10">RING-type domain-containing protein</fullName>
    </recommendedName>
</protein>
<feature type="transmembrane region" description="Helical" evidence="5">
    <location>
        <begin position="328"/>
        <end position="349"/>
    </location>
</feature>
<dbReference type="Pfam" id="PF00097">
    <property type="entry name" value="zf-C3HC4"/>
    <property type="match status" value="1"/>
</dbReference>
<dbReference type="Gene3D" id="1.10.150.50">
    <property type="entry name" value="Transcription Factor, Ets-1"/>
    <property type="match status" value="1"/>
</dbReference>
<feature type="transmembrane region" description="Helical" evidence="5">
    <location>
        <begin position="297"/>
        <end position="316"/>
    </location>
</feature>
<dbReference type="HOGENOM" id="CLU_057444_0_0_1"/>
<dbReference type="PROSITE" id="PS00518">
    <property type="entry name" value="ZF_RING_1"/>
    <property type="match status" value="1"/>
</dbReference>
<keyword evidence="9" id="KW-1185">Reference proteome</keyword>
<name>V4AE10_LOTGI</name>
<evidence type="ECO:0000256" key="3">
    <source>
        <dbReference type="ARBA" id="ARBA00022833"/>
    </source>
</evidence>
<dbReference type="GO" id="GO:0005634">
    <property type="term" value="C:nucleus"/>
    <property type="evidence" value="ECO:0007669"/>
    <property type="project" value="TreeGrafter"/>
</dbReference>
<dbReference type="RefSeq" id="XP_009056030.1">
    <property type="nucleotide sequence ID" value="XM_009057782.1"/>
</dbReference>
<proteinExistence type="predicted"/>
<feature type="domain" description="SAM" evidence="7">
    <location>
        <begin position="163"/>
        <end position="228"/>
    </location>
</feature>
<dbReference type="Pfam" id="PF00536">
    <property type="entry name" value="SAM_1"/>
    <property type="match status" value="1"/>
</dbReference>
<dbReference type="PANTHER" id="PTHR15898">
    <property type="entry name" value="BIFUNCTIONAL APOPTOSIS REGULATOR"/>
    <property type="match status" value="1"/>
</dbReference>
<keyword evidence="1" id="KW-0479">Metal-binding</keyword>